<dbReference type="RefSeq" id="XP_029227162.1">
    <property type="nucleotide sequence ID" value="XM_029372725.1"/>
</dbReference>
<dbReference type="OrthoDB" id="277731at2759"/>
<dbReference type="AlphaFoldDB" id="A0A422P9R8"/>
<keyword evidence="3" id="KW-1185">Reference proteome</keyword>
<feature type="region of interest" description="Disordered" evidence="1">
    <location>
        <begin position="144"/>
        <end position="185"/>
    </location>
</feature>
<proteinExistence type="predicted"/>
<feature type="compositionally biased region" description="Pro residues" evidence="1">
    <location>
        <begin position="163"/>
        <end position="175"/>
    </location>
</feature>
<dbReference type="Proteomes" id="UP000284403">
    <property type="component" value="Unassembled WGS sequence"/>
</dbReference>
<organism evidence="2 3">
    <name type="scientific">Trypanosoma conorhini</name>
    <dbReference type="NCBI Taxonomy" id="83891"/>
    <lineage>
        <taxon>Eukaryota</taxon>
        <taxon>Discoba</taxon>
        <taxon>Euglenozoa</taxon>
        <taxon>Kinetoplastea</taxon>
        <taxon>Metakinetoplastina</taxon>
        <taxon>Trypanosomatida</taxon>
        <taxon>Trypanosomatidae</taxon>
        <taxon>Trypanosoma</taxon>
    </lineage>
</organism>
<dbReference type="EMBL" id="MKKU01000363">
    <property type="protein sequence ID" value="RNF14465.1"/>
    <property type="molecule type" value="Genomic_DNA"/>
</dbReference>
<evidence type="ECO:0000256" key="1">
    <source>
        <dbReference type="SAM" id="MobiDB-lite"/>
    </source>
</evidence>
<name>A0A422P9R8_9TRYP</name>
<comment type="caution">
    <text evidence="2">The sequence shown here is derived from an EMBL/GenBank/DDBJ whole genome shotgun (WGS) entry which is preliminary data.</text>
</comment>
<evidence type="ECO:0000313" key="3">
    <source>
        <dbReference type="Proteomes" id="UP000284403"/>
    </source>
</evidence>
<gene>
    <name evidence="2" type="ORF">Tco025E_05835</name>
</gene>
<evidence type="ECO:0000313" key="2">
    <source>
        <dbReference type="EMBL" id="RNF14465.1"/>
    </source>
</evidence>
<sequence length="185" mass="19034">MNCNGGGLLARGCRAECLATEQSPAELLLCALKTSGRRVAGVFAASPSLLLSAHGTGPTGVTDGVLRRGVCLCFNYFFFGAGGIAGRTDVDRGNPRLYSPLPHRKLGGGEAAEAQRRRLVGDCTTPRAVPRGCLASLGLGAPHRRAVNRPPKSVGGVGRPNIEEPPPQGNPPPHTPSVAPAAQAD</sequence>
<reference evidence="2 3" key="1">
    <citation type="journal article" date="2018" name="BMC Genomics">
        <title>Genomic comparison of Trypanosoma conorhini and Trypanosoma rangeli to Trypanosoma cruzi strains of high and low virulence.</title>
        <authorList>
            <person name="Bradwell K.R."/>
            <person name="Koparde V.N."/>
            <person name="Matveyev A.V."/>
            <person name="Serrano M.G."/>
            <person name="Alves J.M."/>
            <person name="Parikh H."/>
            <person name="Huang B."/>
            <person name="Lee V."/>
            <person name="Espinosa-Alvarez O."/>
            <person name="Ortiz P.A."/>
            <person name="Costa-Martins A.G."/>
            <person name="Teixeira M.M."/>
            <person name="Buck G.A."/>
        </authorList>
    </citation>
    <scope>NUCLEOTIDE SEQUENCE [LARGE SCALE GENOMIC DNA]</scope>
    <source>
        <strain evidence="2 3">025E</strain>
    </source>
</reference>
<accession>A0A422P9R8</accession>
<protein>
    <submittedName>
        <fullName evidence="2">Uncharacterized protein</fullName>
    </submittedName>
</protein>
<dbReference type="GeneID" id="40319446"/>